<dbReference type="AlphaFoldDB" id="A0A7I8XF41"/>
<sequence>MCSREKKRDLLISLQKRECTLPITLYNFCDLFFQQYQPFFDYTVQCLNQAIMIPKVEETAEKELLAVSFNQDCSALAVGHDDGYALYLLRSIESLEKVHESSTPKRTCVIERLFSSSLITFVSMEHTRKLSVYHYQKDNEICNHNYSSAILSVRLNRKRVVVCLEESIHVHNIRDMRLLHVIRDTPSNPLGLVDLSPNEESCYLAYPGSATTGHVQIFDAETLTATCGFAAHDGPLAAIKFSPDSTKIATASEKGTVIRVFEVPTGTRLFEFTRGMKRCVIIHSLAFNADSTLLASSSNTETIHVFSLIRPETNQDTQRSEETQDNLTAWVSYFSQQATAYLPSHMNELMLREKSICTARLPMAGTKTVVGLPKINGTTYLVVATADGYLFYYTIESDDKECSLIRQFRIGPAAGDEPSGSIVPISSTTIGKKVESGEKKEASHSPNERESTSPPSRKPKSLNKSSTPSSASSSPPDQRDSSSPDVRSKTEKVRPTALKGHDSDLSDSSSFSAHHRQTYSDESGSEAGPDHSGIESPHDLNDMDEFPPLKANFASD</sequence>
<dbReference type="InterPro" id="IPR048720">
    <property type="entry name" value="PROPPIN"/>
</dbReference>
<dbReference type="PANTHER" id="PTHR11227">
    <property type="entry name" value="WD-REPEAT PROTEIN INTERACTING WITH PHOSPHOINOSIDES WIPI -RELATED"/>
    <property type="match status" value="1"/>
</dbReference>
<comment type="similarity">
    <text evidence="4">Belongs to the WD repeat PROPPIN family.</text>
</comment>
<accession>A0A7I8XF41</accession>
<dbReference type="InterPro" id="IPR001680">
    <property type="entry name" value="WD40_rpt"/>
</dbReference>
<dbReference type="OrthoDB" id="1667587at2759"/>
<keyword evidence="3" id="KW-0072">Autophagy</keyword>
<dbReference type="Proteomes" id="UP000582659">
    <property type="component" value="Unassembled WGS sequence"/>
</dbReference>
<feature type="compositionally biased region" description="Basic and acidic residues" evidence="5">
    <location>
        <begin position="432"/>
        <end position="451"/>
    </location>
</feature>
<keyword evidence="2" id="KW-0677">Repeat</keyword>
<dbReference type="SMR" id="A0A7I8XF41"/>
<evidence type="ECO:0000313" key="6">
    <source>
        <dbReference type="EMBL" id="CAD5208142.1"/>
    </source>
</evidence>
<dbReference type="InterPro" id="IPR036322">
    <property type="entry name" value="WD40_repeat_dom_sf"/>
</dbReference>
<dbReference type="InterPro" id="IPR015943">
    <property type="entry name" value="WD40/YVTN_repeat-like_dom_sf"/>
</dbReference>
<proteinExistence type="inferred from homology"/>
<feature type="compositionally biased region" description="Basic and acidic residues" evidence="5">
    <location>
        <begin position="528"/>
        <end position="541"/>
    </location>
</feature>
<organism evidence="6 7">
    <name type="scientific">Bursaphelenchus xylophilus</name>
    <name type="common">Pinewood nematode worm</name>
    <name type="synonym">Aphelenchoides xylophilus</name>
    <dbReference type="NCBI Taxonomy" id="6326"/>
    <lineage>
        <taxon>Eukaryota</taxon>
        <taxon>Metazoa</taxon>
        <taxon>Ecdysozoa</taxon>
        <taxon>Nematoda</taxon>
        <taxon>Chromadorea</taxon>
        <taxon>Rhabditida</taxon>
        <taxon>Tylenchina</taxon>
        <taxon>Tylenchomorpha</taxon>
        <taxon>Aphelenchoidea</taxon>
        <taxon>Aphelenchoididae</taxon>
        <taxon>Bursaphelenchus</taxon>
    </lineage>
</organism>
<keyword evidence="7" id="KW-1185">Reference proteome</keyword>
<comment type="caution">
    <text evidence="6">The sequence shown here is derived from an EMBL/GenBank/DDBJ whole genome shotgun (WGS) entry which is preliminary data.</text>
</comment>
<dbReference type="SMART" id="SM00320">
    <property type="entry name" value="WD40"/>
    <property type="match status" value="2"/>
</dbReference>
<feature type="compositionally biased region" description="Low complexity" evidence="5">
    <location>
        <begin position="462"/>
        <end position="476"/>
    </location>
</feature>
<dbReference type="Gene3D" id="2.130.10.10">
    <property type="entry name" value="YVTN repeat-like/Quinoprotein amine dehydrogenase"/>
    <property type="match status" value="1"/>
</dbReference>
<dbReference type="SUPFAM" id="SSF50978">
    <property type="entry name" value="WD40 repeat-like"/>
    <property type="match status" value="1"/>
</dbReference>
<dbReference type="Pfam" id="PF21032">
    <property type="entry name" value="PROPPIN"/>
    <property type="match status" value="1"/>
</dbReference>
<dbReference type="EMBL" id="CAJFDI010000001">
    <property type="protein sequence ID" value="CAD5208142.1"/>
    <property type="molecule type" value="Genomic_DNA"/>
</dbReference>
<evidence type="ECO:0000256" key="2">
    <source>
        <dbReference type="ARBA" id="ARBA00022737"/>
    </source>
</evidence>
<dbReference type="GO" id="GO:0005737">
    <property type="term" value="C:cytoplasm"/>
    <property type="evidence" value="ECO:0007669"/>
    <property type="project" value="UniProtKB-ARBA"/>
</dbReference>
<evidence type="ECO:0000313" key="7">
    <source>
        <dbReference type="Proteomes" id="UP000659654"/>
    </source>
</evidence>
<keyword evidence="1" id="KW-0853">WD repeat</keyword>
<dbReference type="Proteomes" id="UP000659654">
    <property type="component" value="Unassembled WGS sequence"/>
</dbReference>
<dbReference type="GO" id="GO:0006914">
    <property type="term" value="P:autophagy"/>
    <property type="evidence" value="ECO:0007669"/>
    <property type="project" value="UniProtKB-KW"/>
</dbReference>
<feature type="compositionally biased region" description="Basic and acidic residues" evidence="5">
    <location>
        <begin position="477"/>
        <end position="504"/>
    </location>
</feature>
<dbReference type="EMBL" id="CAJFCV020000001">
    <property type="protein sequence ID" value="CAG9080389.1"/>
    <property type="molecule type" value="Genomic_DNA"/>
</dbReference>
<evidence type="ECO:0000256" key="4">
    <source>
        <dbReference type="ARBA" id="ARBA00025740"/>
    </source>
</evidence>
<feature type="region of interest" description="Disordered" evidence="5">
    <location>
        <begin position="411"/>
        <end position="556"/>
    </location>
</feature>
<evidence type="ECO:0000256" key="1">
    <source>
        <dbReference type="ARBA" id="ARBA00022574"/>
    </source>
</evidence>
<evidence type="ECO:0000256" key="3">
    <source>
        <dbReference type="ARBA" id="ARBA00023006"/>
    </source>
</evidence>
<evidence type="ECO:0000256" key="5">
    <source>
        <dbReference type="SAM" id="MobiDB-lite"/>
    </source>
</evidence>
<gene>
    <name evidence="6" type="ORF">BXYJ_LOCUS378</name>
</gene>
<name>A0A7I8XF41_BURXY</name>
<reference evidence="6" key="1">
    <citation type="submission" date="2020-09" db="EMBL/GenBank/DDBJ databases">
        <authorList>
            <person name="Kikuchi T."/>
        </authorList>
    </citation>
    <scope>NUCLEOTIDE SEQUENCE</scope>
    <source>
        <strain evidence="6">Ka4C1</strain>
    </source>
</reference>
<protein>
    <submittedName>
        <fullName evidence="6">(pine wood nematode) hypothetical protein</fullName>
    </submittedName>
</protein>